<gene>
    <name evidence="1" type="ORF">HF325_002933</name>
</gene>
<organism evidence="1 2">
    <name type="scientific">Metschnikowia pulcherrima</name>
    <dbReference type="NCBI Taxonomy" id="27326"/>
    <lineage>
        <taxon>Eukaryota</taxon>
        <taxon>Fungi</taxon>
        <taxon>Dikarya</taxon>
        <taxon>Ascomycota</taxon>
        <taxon>Saccharomycotina</taxon>
        <taxon>Pichiomycetes</taxon>
        <taxon>Metschnikowiaceae</taxon>
        <taxon>Metschnikowia</taxon>
    </lineage>
</organism>
<sequence>MTSILHLKLALLTKPFGGDETLAGLEYEKLRAIAKNIVVYAGMIQYRMPRETYSLLVSLEADL</sequence>
<dbReference type="Proteomes" id="UP000649328">
    <property type="component" value="Unassembled WGS sequence"/>
</dbReference>
<protein>
    <submittedName>
        <fullName evidence="1">Uncharacterized protein</fullName>
    </submittedName>
</protein>
<dbReference type="AlphaFoldDB" id="A0A8H7GRE8"/>
<keyword evidence="2" id="KW-1185">Reference proteome</keyword>
<evidence type="ECO:0000313" key="1">
    <source>
        <dbReference type="EMBL" id="KAF8001968.1"/>
    </source>
</evidence>
<proteinExistence type="predicted"/>
<comment type="caution">
    <text evidence="1">The sequence shown here is derived from an EMBL/GenBank/DDBJ whole genome shotgun (WGS) entry which is preliminary data.</text>
</comment>
<dbReference type="OrthoDB" id="1918363at2759"/>
<evidence type="ECO:0000313" key="2">
    <source>
        <dbReference type="Proteomes" id="UP000649328"/>
    </source>
</evidence>
<reference evidence="1" key="1">
    <citation type="submission" date="2020-10" db="EMBL/GenBank/DDBJ databases">
        <title>The Whole-Genome Sequence of Metschnikowia persimmonesis, a Novel Endophytic Yeast Species Isolated from Medicinal Plant Diospyros kaki Thumb.</title>
        <authorList>
            <person name="Rahmat E."/>
            <person name="Kang Y."/>
        </authorList>
    </citation>
    <scope>NUCLEOTIDE SEQUENCE</scope>
    <source>
        <strain evidence="1">KIOM G15050</strain>
    </source>
</reference>
<dbReference type="EMBL" id="JACBPP010000004">
    <property type="protein sequence ID" value="KAF8001968.1"/>
    <property type="molecule type" value="Genomic_DNA"/>
</dbReference>
<name>A0A8H7GRE8_9ASCO</name>
<accession>A0A8H7GRE8</accession>